<reference evidence="1" key="1">
    <citation type="submission" date="2022-01" db="EMBL/GenBank/DDBJ databases">
        <authorList>
            <person name="King R."/>
        </authorList>
    </citation>
    <scope>NUCLEOTIDE SEQUENCE</scope>
</reference>
<proteinExistence type="predicted"/>
<gene>
    <name evidence="1" type="ORF">DIABBA_LOCUS5555</name>
</gene>
<accession>A0A9N9SWA0</accession>
<organism evidence="1 2">
    <name type="scientific">Diabrotica balteata</name>
    <name type="common">Banded cucumber beetle</name>
    <dbReference type="NCBI Taxonomy" id="107213"/>
    <lineage>
        <taxon>Eukaryota</taxon>
        <taxon>Metazoa</taxon>
        <taxon>Ecdysozoa</taxon>
        <taxon>Arthropoda</taxon>
        <taxon>Hexapoda</taxon>
        <taxon>Insecta</taxon>
        <taxon>Pterygota</taxon>
        <taxon>Neoptera</taxon>
        <taxon>Endopterygota</taxon>
        <taxon>Coleoptera</taxon>
        <taxon>Polyphaga</taxon>
        <taxon>Cucujiformia</taxon>
        <taxon>Chrysomeloidea</taxon>
        <taxon>Chrysomelidae</taxon>
        <taxon>Galerucinae</taxon>
        <taxon>Diabroticina</taxon>
        <taxon>Diabroticites</taxon>
        <taxon>Diabrotica</taxon>
    </lineage>
</organism>
<protein>
    <submittedName>
        <fullName evidence="1">Uncharacterized protein</fullName>
    </submittedName>
</protein>
<evidence type="ECO:0000313" key="2">
    <source>
        <dbReference type="Proteomes" id="UP001153709"/>
    </source>
</evidence>
<name>A0A9N9SWA0_DIABA</name>
<dbReference type="EMBL" id="OU898278">
    <property type="protein sequence ID" value="CAG9832019.1"/>
    <property type="molecule type" value="Genomic_DNA"/>
</dbReference>
<sequence length="71" mass="8158">MRIDNNEDNSASGSDEDYTENIKILLDKVRNRGKKFSDDKQEVFGVGGDKSEYAEDKLKIKIKESFIKLIM</sequence>
<dbReference type="AlphaFoldDB" id="A0A9N9SWA0"/>
<evidence type="ECO:0000313" key="1">
    <source>
        <dbReference type="EMBL" id="CAG9832019.1"/>
    </source>
</evidence>
<keyword evidence="2" id="KW-1185">Reference proteome</keyword>
<dbReference type="Proteomes" id="UP001153709">
    <property type="component" value="Chromosome 3"/>
</dbReference>